<evidence type="ECO:0008006" key="5">
    <source>
        <dbReference type="Google" id="ProtNLM"/>
    </source>
</evidence>
<comment type="caution">
    <text evidence="3">The sequence shown here is derived from an EMBL/GenBank/DDBJ whole genome shotgun (WGS) entry which is preliminary data.</text>
</comment>
<evidence type="ECO:0000259" key="1">
    <source>
        <dbReference type="Pfam" id="PF14231"/>
    </source>
</evidence>
<dbReference type="Proteomes" id="UP000605427">
    <property type="component" value="Unassembled WGS sequence"/>
</dbReference>
<feature type="domain" description="GXWXG" evidence="1">
    <location>
        <begin position="23"/>
        <end position="81"/>
    </location>
</feature>
<dbReference type="Pfam" id="PF14231">
    <property type="entry name" value="GXWXG"/>
    <property type="match status" value="1"/>
</dbReference>
<dbReference type="InterPro" id="IPR025951">
    <property type="entry name" value="GXWXG_dom"/>
</dbReference>
<sequence>MNMKKEQLNRMLSRRSSQEEAFAFFDTLEAAEPHEMWGVWKGEELATGHAFEGLLTASGWYGKEFLSAEHVHPLVFEKKNGDLYKVNPLLIPLNLPFDKIPRRLIRPAMTLIRPIIRTKKSAARLRKVEYRGKLGASMVYDKKDIIDVFRKVDPDTLLGIMDIKSMDTDDTYFFVLNRVNGRGLLA</sequence>
<dbReference type="Pfam" id="PF14232">
    <property type="entry name" value="DUF4334"/>
    <property type="match status" value="1"/>
</dbReference>
<protein>
    <recommendedName>
        <fullName evidence="5">DUF4334 domain-containing protein</fullName>
    </recommendedName>
</protein>
<organism evidence="3 4">
    <name type="scientific">Saccharibacillus endophyticus</name>
    <dbReference type="NCBI Taxonomy" id="2060666"/>
    <lineage>
        <taxon>Bacteria</taxon>
        <taxon>Bacillati</taxon>
        <taxon>Bacillota</taxon>
        <taxon>Bacilli</taxon>
        <taxon>Bacillales</taxon>
        <taxon>Paenibacillaceae</taxon>
        <taxon>Saccharibacillus</taxon>
    </lineage>
</organism>
<dbReference type="EMBL" id="BMDD01000001">
    <property type="protein sequence ID" value="GGH69440.1"/>
    <property type="molecule type" value="Genomic_DNA"/>
</dbReference>
<reference evidence="4" key="1">
    <citation type="journal article" date="2019" name="Int. J. Syst. Evol. Microbiol.">
        <title>The Global Catalogue of Microorganisms (GCM) 10K type strain sequencing project: providing services to taxonomists for standard genome sequencing and annotation.</title>
        <authorList>
            <consortium name="The Broad Institute Genomics Platform"/>
            <consortium name="The Broad Institute Genome Sequencing Center for Infectious Disease"/>
            <person name="Wu L."/>
            <person name="Ma J."/>
        </authorList>
    </citation>
    <scope>NUCLEOTIDE SEQUENCE [LARGE SCALE GENOMIC DNA]</scope>
    <source>
        <strain evidence="4">CCM 8702</strain>
    </source>
</reference>
<name>A0ABQ1ZMQ4_9BACL</name>
<evidence type="ECO:0000313" key="3">
    <source>
        <dbReference type="EMBL" id="GGH69440.1"/>
    </source>
</evidence>
<dbReference type="Gene3D" id="2.40.128.580">
    <property type="entry name" value="GXWXG domain"/>
    <property type="match status" value="1"/>
</dbReference>
<feature type="domain" description="DUF4334" evidence="2">
    <location>
        <begin position="122"/>
        <end position="178"/>
    </location>
</feature>
<evidence type="ECO:0000259" key="2">
    <source>
        <dbReference type="Pfam" id="PF14232"/>
    </source>
</evidence>
<keyword evidence="4" id="KW-1185">Reference proteome</keyword>
<evidence type="ECO:0000313" key="4">
    <source>
        <dbReference type="Proteomes" id="UP000605427"/>
    </source>
</evidence>
<accession>A0ABQ1ZMQ4</accession>
<proteinExistence type="predicted"/>
<gene>
    <name evidence="3" type="ORF">GCM10007362_04500</name>
</gene>
<dbReference type="InterPro" id="IPR025568">
    <property type="entry name" value="DUF4334"/>
</dbReference>